<dbReference type="SMART" id="SM00271">
    <property type="entry name" value="DnaJ"/>
    <property type="match status" value="1"/>
</dbReference>
<dbReference type="GO" id="GO:0051087">
    <property type="term" value="F:protein-folding chaperone binding"/>
    <property type="evidence" value="ECO:0007669"/>
    <property type="project" value="InterPro"/>
</dbReference>
<dbReference type="SUPFAM" id="SSF47144">
    <property type="entry name" value="HSC20 (HSCB), C-terminal oligomerisation domain"/>
    <property type="match status" value="1"/>
</dbReference>
<evidence type="ECO:0000313" key="7">
    <source>
        <dbReference type="Proteomes" id="UP000247746"/>
    </source>
</evidence>
<dbReference type="InterPro" id="IPR004640">
    <property type="entry name" value="HscB"/>
</dbReference>
<dbReference type="CDD" id="cd06257">
    <property type="entry name" value="DnaJ"/>
    <property type="match status" value="1"/>
</dbReference>
<dbReference type="GO" id="GO:0006457">
    <property type="term" value="P:protein folding"/>
    <property type="evidence" value="ECO:0007669"/>
    <property type="project" value="UniProtKB-UniRule"/>
</dbReference>
<accession>A0A2V4UJ94</accession>
<evidence type="ECO:0000256" key="4">
    <source>
        <dbReference type="HAMAP-Rule" id="MF_00682"/>
    </source>
</evidence>
<dbReference type="InterPro" id="IPR036386">
    <property type="entry name" value="HscB_C_sf"/>
</dbReference>
<evidence type="ECO:0000259" key="5">
    <source>
        <dbReference type="PROSITE" id="PS50076"/>
    </source>
</evidence>
<dbReference type="InterPro" id="IPR001623">
    <property type="entry name" value="DnaJ_domain"/>
</dbReference>
<dbReference type="GO" id="GO:1990230">
    <property type="term" value="C:iron-sulfur cluster transfer complex"/>
    <property type="evidence" value="ECO:0007669"/>
    <property type="project" value="TreeGrafter"/>
</dbReference>
<dbReference type="Gene3D" id="1.10.287.110">
    <property type="entry name" value="DnaJ domain"/>
    <property type="match status" value="1"/>
</dbReference>
<dbReference type="PANTHER" id="PTHR14021">
    <property type="entry name" value="IRON-SULFUR CLUSTER CO-CHAPERONE PROTEIN HSCB"/>
    <property type="match status" value="1"/>
</dbReference>
<protein>
    <recommendedName>
        <fullName evidence="4">Co-chaperone protein HscB homolog</fullName>
    </recommendedName>
</protein>
<dbReference type="Gene3D" id="1.20.1280.20">
    <property type="entry name" value="HscB, C-terminal domain"/>
    <property type="match status" value="1"/>
</dbReference>
<dbReference type="Pfam" id="PF07743">
    <property type="entry name" value="HSCB_C"/>
    <property type="match status" value="1"/>
</dbReference>
<organism evidence="6 7">
    <name type="scientific">Psychrobacter fozii</name>
    <dbReference type="NCBI Taxonomy" id="198480"/>
    <lineage>
        <taxon>Bacteria</taxon>
        <taxon>Pseudomonadati</taxon>
        <taxon>Pseudomonadota</taxon>
        <taxon>Gammaproteobacteria</taxon>
        <taxon>Moraxellales</taxon>
        <taxon>Moraxellaceae</taxon>
        <taxon>Psychrobacter</taxon>
    </lineage>
</organism>
<dbReference type="NCBIfam" id="TIGR00714">
    <property type="entry name" value="hscB"/>
    <property type="match status" value="1"/>
</dbReference>
<evidence type="ECO:0000256" key="1">
    <source>
        <dbReference type="ARBA" id="ARBA00010476"/>
    </source>
</evidence>
<dbReference type="PANTHER" id="PTHR14021:SF15">
    <property type="entry name" value="IRON-SULFUR CLUSTER CO-CHAPERONE PROTEIN HSCB"/>
    <property type="match status" value="1"/>
</dbReference>
<name>A0A2V4UJ94_9GAMM</name>
<comment type="similarity">
    <text evidence="1 4">Belongs to the HscB family.</text>
</comment>
<reference evidence="6 7" key="1">
    <citation type="submission" date="2018-06" db="EMBL/GenBank/DDBJ databases">
        <title>Genomic Encyclopedia of Type Strains, Phase III (KMG-III): the genomes of soil and plant-associated and newly described type strains.</title>
        <authorList>
            <person name="Whitman W."/>
        </authorList>
    </citation>
    <scope>NUCLEOTIDE SEQUENCE [LARGE SCALE GENOMIC DNA]</scope>
    <source>
        <strain evidence="6 7">CECT 5889</strain>
    </source>
</reference>
<keyword evidence="2 4" id="KW-0143">Chaperone</keyword>
<evidence type="ECO:0000256" key="2">
    <source>
        <dbReference type="ARBA" id="ARBA00023186"/>
    </source>
</evidence>
<keyword evidence="7" id="KW-1185">Reference proteome</keyword>
<sequence>MTDITPEAQFDNFFALFEQPVQFEVNQDSLDQHLRLLQKRYHPDNVAKNQADIAQAQLQSEKYSALINQAYQTLSSPDSRASYLLDIADQAQNLEHSIADLDFLEDAMEMRMDLDDAIEGKDLPSLQQLHPQITERLAKQSERFSHAYDSQDWQTAIDATQKLKFLVKLNADVTTGLDDVAAAAHSDDDDLYV</sequence>
<evidence type="ECO:0000313" key="6">
    <source>
        <dbReference type="EMBL" id="PYE40237.1"/>
    </source>
</evidence>
<dbReference type="Proteomes" id="UP000247746">
    <property type="component" value="Unassembled WGS sequence"/>
</dbReference>
<feature type="domain" description="J" evidence="5">
    <location>
        <begin position="12"/>
        <end position="87"/>
    </location>
</feature>
<comment type="caution">
    <text evidence="6">The sequence shown here is derived from an EMBL/GenBank/DDBJ whole genome shotgun (WGS) entry which is preliminary data.</text>
</comment>
<dbReference type="RefSeq" id="WP_110922413.1">
    <property type="nucleotide sequence ID" value="NZ_CAJGZD010000003.1"/>
</dbReference>
<dbReference type="GO" id="GO:0044571">
    <property type="term" value="P:[2Fe-2S] cluster assembly"/>
    <property type="evidence" value="ECO:0007669"/>
    <property type="project" value="InterPro"/>
</dbReference>
<dbReference type="PROSITE" id="PS50076">
    <property type="entry name" value="DNAJ_2"/>
    <property type="match status" value="1"/>
</dbReference>
<dbReference type="InterPro" id="IPR036869">
    <property type="entry name" value="J_dom_sf"/>
</dbReference>
<dbReference type="EMBL" id="QJSU01000002">
    <property type="protein sequence ID" value="PYE40237.1"/>
    <property type="molecule type" value="Genomic_DNA"/>
</dbReference>
<dbReference type="SUPFAM" id="SSF46565">
    <property type="entry name" value="Chaperone J-domain"/>
    <property type="match status" value="1"/>
</dbReference>
<proteinExistence type="inferred from homology"/>
<dbReference type="GO" id="GO:0051259">
    <property type="term" value="P:protein complex oligomerization"/>
    <property type="evidence" value="ECO:0007669"/>
    <property type="project" value="InterPro"/>
</dbReference>
<dbReference type="InterPro" id="IPR009073">
    <property type="entry name" value="HscB_oligo_C"/>
</dbReference>
<dbReference type="GO" id="GO:0001671">
    <property type="term" value="F:ATPase activator activity"/>
    <property type="evidence" value="ECO:0007669"/>
    <property type="project" value="InterPro"/>
</dbReference>
<evidence type="ECO:0000256" key="3">
    <source>
        <dbReference type="ARBA" id="ARBA00025596"/>
    </source>
</evidence>
<comment type="subunit">
    <text evidence="4">Interacts with HscA and stimulates its ATPase activity.</text>
</comment>
<comment type="function">
    <text evidence="3 4">Co-chaperone involved in the maturation of iron-sulfur cluster-containing proteins. Seems to help targeting proteins to be folded toward HscA.</text>
</comment>
<dbReference type="HAMAP" id="MF_00682">
    <property type="entry name" value="HscB"/>
    <property type="match status" value="1"/>
</dbReference>
<dbReference type="AlphaFoldDB" id="A0A2V4UJ94"/>
<gene>
    <name evidence="4" type="primary">hscB</name>
    <name evidence="6" type="ORF">DFP82_102199</name>
</gene>
<dbReference type="OrthoDB" id="287587at2"/>